<dbReference type="RefSeq" id="XP_036629259.1">
    <property type="nucleotide sequence ID" value="XM_036777831.1"/>
</dbReference>
<dbReference type="EMBL" id="JACETU010000006">
    <property type="protein sequence ID" value="KAF7425955.1"/>
    <property type="molecule type" value="Genomic_DNA"/>
</dbReference>
<comment type="caution">
    <text evidence="1">The sequence shown here is derived from an EMBL/GenBank/DDBJ whole genome shotgun (WGS) entry which is preliminary data.</text>
</comment>
<proteinExistence type="predicted"/>
<name>A0A8H7DQ57_PLEOS</name>
<accession>A0A8H7DQ57</accession>
<gene>
    <name evidence="1" type="ORF">PC9H_008317</name>
</gene>
<keyword evidence="2" id="KW-1185">Reference proteome</keyword>
<dbReference type="VEuPathDB" id="FungiDB:PC9H_008317"/>
<dbReference type="AlphaFoldDB" id="A0A8H7DQ57"/>
<reference evidence="1" key="1">
    <citation type="submission" date="2019-07" db="EMBL/GenBank/DDBJ databases">
        <authorList>
            <person name="Palmer J.M."/>
        </authorList>
    </citation>
    <scope>NUCLEOTIDE SEQUENCE</scope>
    <source>
        <strain evidence="1">PC9</strain>
    </source>
</reference>
<sequence>MAIHFYDESSSPPGEELARLKTSSLLVRSEIPFVVWGQDALAIVHRVPTDFFDQHLLVQDERVADAVEIICREPRYSPIDAASDGRWGDYAMYNFIQPFAFDGTPTTLLQQ</sequence>
<organism evidence="1 2">
    <name type="scientific">Pleurotus ostreatus</name>
    <name type="common">Oyster mushroom</name>
    <name type="synonym">White-rot fungus</name>
    <dbReference type="NCBI Taxonomy" id="5322"/>
    <lineage>
        <taxon>Eukaryota</taxon>
        <taxon>Fungi</taxon>
        <taxon>Dikarya</taxon>
        <taxon>Basidiomycota</taxon>
        <taxon>Agaricomycotina</taxon>
        <taxon>Agaricomycetes</taxon>
        <taxon>Agaricomycetidae</taxon>
        <taxon>Agaricales</taxon>
        <taxon>Pleurotineae</taxon>
        <taxon>Pleurotaceae</taxon>
        <taxon>Pleurotus</taxon>
    </lineage>
</organism>
<dbReference type="GeneID" id="59378135"/>
<dbReference type="Proteomes" id="UP000623687">
    <property type="component" value="Unassembled WGS sequence"/>
</dbReference>
<evidence type="ECO:0000313" key="1">
    <source>
        <dbReference type="EMBL" id="KAF7425955.1"/>
    </source>
</evidence>
<evidence type="ECO:0000313" key="2">
    <source>
        <dbReference type="Proteomes" id="UP000623687"/>
    </source>
</evidence>
<dbReference type="OrthoDB" id="2730545at2759"/>
<protein>
    <submittedName>
        <fullName evidence="1">Uncharacterized protein</fullName>
    </submittedName>
</protein>